<dbReference type="EMBL" id="CAUYUJ010022463">
    <property type="protein sequence ID" value="CAK0910797.1"/>
    <property type="molecule type" value="Genomic_DNA"/>
</dbReference>
<protein>
    <submittedName>
        <fullName evidence="1">Uncharacterized protein</fullName>
    </submittedName>
</protein>
<feature type="non-terminal residue" evidence="1">
    <location>
        <position position="1"/>
    </location>
</feature>
<evidence type="ECO:0000313" key="2">
    <source>
        <dbReference type="Proteomes" id="UP001189429"/>
    </source>
</evidence>
<name>A0ABN9YF16_9DINO</name>
<accession>A0ABN9YF16</accession>
<organism evidence="1 2">
    <name type="scientific">Prorocentrum cordatum</name>
    <dbReference type="NCBI Taxonomy" id="2364126"/>
    <lineage>
        <taxon>Eukaryota</taxon>
        <taxon>Sar</taxon>
        <taxon>Alveolata</taxon>
        <taxon>Dinophyceae</taxon>
        <taxon>Prorocentrales</taxon>
        <taxon>Prorocentraceae</taxon>
        <taxon>Prorocentrum</taxon>
    </lineage>
</organism>
<sequence length="120" mass="13335">WGSRDRWHEQHTHLPYFTVSGSKITALQQCQEAEEGDEASRRVTVDLPARCSNLPGWSRGNAAASAKPLFNTLHPPAQPPPHRALGSNLAAPVEIRRWLLVSARLPDGLIGSTGRIRRWQ</sequence>
<comment type="caution">
    <text evidence="1">The sequence shown here is derived from an EMBL/GenBank/DDBJ whole genome shotgun (WGS) entry which is preliminary data.</text>
</comment>
<gene>
    <name evidence="1" type="ORF">PCOR1329_LOCUS84866</name>
</gene>
<evidence type="ECO:0000313" key="1">
    <source>
        <dbReference type="EMBL" id="CAK0910797.1"/>
    </source>
</evidence>
<reference evidence="1" key="1">
    <citation type="submission" date="2023-10" db="EMBL/GenBank/DDBJ databases">
        <authorList>
            <person name="Chen Y."/>
            <person name="Shah S."/>
            <person name="Dougan E. K."/>
            <person name="Thang M."/>
            <person name="Chan C."/>
        </authorList>
    </citation>
    <scope>NUCLEOTIDE SEQUENCE [LARGE SCALE GENOMIC DNA]</scope>
</reference>
<keyword evidence="2" id="KW-1185">Reference proteome</keyword>
<proteinExistence type="predicted"/>
<dbReference type="Proteomes" id="UP001189429">
    <property type="component" value="Unassembled WGS sequence"/>
</dbReference>